<evidence type="ECO:0000313" key="1">
    <source>
        <dbReference type="EMBL" id="KZC04360.1"/>
    </source>
</evidence>
<reference evidence="1 2" key="1">
    <citation type="submission" date="2015-07" db="EMBL/GenBank/DDBJ databases">
        <title>The genome of Dufourea novaeangliae.</title>
        <authorList>
            <person name="Pan H."/>
            <person name="Kapheim K."/>
        </authorList>
    </citation>
    <scope>NUCLEOTIDE SEQUENCE [LARGE SCALE GENOMIC DNA]</scope>
    <source>
        <strain evidence="1">0120121106</strain>
        <tissue evidence="1">Whole body</tissue>
    </source>
</reference>
<dbReference type="EMBL" id="KQ434778">
    <property type="protein sequence ID" value="KZC04360.1"/>
    <property type="molecule type" value="Genomic_DNA"/>
</dbReference>
<gene>
    <name evidence="1" type="ORF">WN55_02722</name>
</gene>
<dbReference type="Proteomes" id="UP000076502">
    <property type="component" value="Unassembled WGS sequence"/>
</dbReference>
<evidence type="ECO:0000313" key="2">
    <source>
        <dbReference type="Proteomes" id="UP000076502"/>
    </source>
</evidence>
<organism evidence="1 2">
    <name type="scientific">Dufourea novaeangliae</name>
    <name type="common">Sweat bee</name>
    <dbReference type="NCBI Taxonomy" id="178035"/>
    <lineage>
        <taxon>Eukaryota</taxon>
        <taxon>Metazoa</taxon>
        <taxon>Ecdysozoa</taxon>
        <taxon>Arthropoda</taxon>
        <taxon>Hexapoda</taxon>
        <taxon>Insecta</taxon>
        <taxon>Pterygota</taxon>
        <taxon>Neoptera</taxon>
        <taxon>Endopterygota</taxon>
        <taxon>Hymenoptera</taxon>
        <taxon>Apocrita</taxon>
        <taxon>Aculeata</taxon>
        <taxon>Apoidea</taxon>
        <taxon>Anthophila</taxon>
        <taxon>Halictidae</taxon>
        <taxon>Rophitinae</taxon>
        <taxon>Dufourea</taxon>
    </lineage>
</organism>
<accession>A0A154NZR7</accession>
<dbReference type="AlphaFoldDB" id="A0A154NZR7"/>
<proteinExistence type="predicted"/>
<protein>
    <submittedName>
        <fullName evidence="1">Uncharacterized protein</fullName>
    </submittedName>
</protein>
<keyword evidence="2" id="KW-1185">Reference proteome</keyword>
<name>A0A154NZR7_DUFNO</name>
<sequence>MLQQRVTVKVSKVLQAVWPCLTNKGNSTECSRVKTHFSNRRRIHYDIETIGHCKRGELSDKPVYPRLIKTVYST</sequence>